<dbReference type="EMBL" id="MU970138">
    <property type="protein sequence ID" value="KAK9320227.1"/>
    <property type="molecule type" value="Genomic_DNA"/>
</dbReference>
<feature type="non-terminal residue" evidence="1">
    <location>
        <position position="315"/>
    </location>
</feature>
<keyword evidence="2" id="KW-1185">Reference proteome</keyword>
<comment type="caution">
    <text evidence="1">The sequence shown here is derived from an EMBL/GenBank/DDBJ whole genome shotgun (WGS) entry which is preliminary data.</text>
</comment>
<sequence>MTAYNKLNGIHASQSKFLLKTILREEWNWDGLLIFDLGGTYTTNESITNCLDLEMPGPGTWRRALLLRSVHAKETSLFDVEDRVRQVLKFIAKTIEESGIPENAFEGKNDTPEIGLLLRSLFEMSIAVIGPNAKVSVYCGGGSAALYSLGLSTFKELPWIGTYLINDKGEPGFTLRTYDTPVSVSGRKLLDTRYLTDSNLFMPYCHPVPDEKSFYIDFKGYLTPEEDGIYQFGLCVGGTGILCVDGKMIVDNKTKQKAGTSLLGSGTVEEVGEIELKAGNQYTITIEFGGMITSTVDLGAYGGGFRVGFASSVLS</sequence>
<evidence type="ECO:0000313" key="2">
    <source>
        <dbReference type="Proteomes" id="UP001489719"/>
    </source>
</evidence>
<accession>A0ACC3TH73</accession>
<name>A0ACC3TH73_9ASCO</name>
<dbReference type="Proteomes" id="UP001489719">
    <property type="component" value="Unassembled WGS sequence"/>
</dbReference>
<gene>
    <name evidence="1" type="ORF">V1517DRAFT_340937</name>
</gene>
<evidence type="ECO:0000313" key="1">
    <source>
        <dbReference type="EMBL" id="KAK9320227.1"/>
    </source>
</evidence>
<reference evidence="2" key="1">
    <citation type="journal article" date="2024" name="Front. Bioeng. Biotechnol.">
        <title>Genome-scale model development and genomic sequencing of the oleaginous clade Lipomyces.</title>
        <authorList>
            <person name="Czajka J.J."/>
            <person name="Han Y."/>
            <person name="Kim J."/>
            <person name="Mondo S.J."/>
            <person name="Hofstad B.A."/>
            <person name="Robles A."/>
            <person name="Haridas S."/>
            <person name="Riley R."/>
            <person name="LaButti K."/>
            <person name="Pangilinan J."/>
            <person name="Andreopoulos W."/>
            <person name="Lipzen A."/>
            <person name="Yan J."/>
            <person name="Wang M."/>
            <person name="Ng V."/>
            <person name="Grigoriev I.V."/>
            <person name="Spatafora J.W."/>
            <person name="Magnuson J.K."/>
            <person name="Baker S.E."/>
            <person name="Pomraning K.R."/>
        </authorList>
    </citation>
    <scope>NUCLEOTIDE SEQUENCE [LARGE SCALE GENOMIC DNA]</scope>
    <source>
        <strain evidence="2">CBS 10300</strain>
    </source>
</reference>
<protein>
    <submittedName>
        <fullName evidence="1">Uncharacterized protein</fullName>
    </submittedName>
</protein>
<proteinExistence type="predicted"/>
<organism evidence="1 2">
    <name type="scientific">Lipomyces orientalis</name>
    <dbReference type="NCBI Taxonomy" id="1233043"/>
    <lineage>
        <taxon>Eukaryota</taxon>
        <taxon>Fungi</taxon>
        <taxon>Dikarya</taxon>
        <taxon>Ascomycota</taxon>
        <taxon>Saccharomycotina</taxon>
        <taxon>Lipomycetes</taxon>
        <taxon>Lipomycetales</taxon>
        <taxon>Lipomycetaceae</taxon>
        <taxon>Lipomyces</taxon>
    </lineage>
</organism>